<organism evidence="2 3">
    <name type="scientific">Symbiodinium microadriaticum</name>
    <name type="common">Dinoflagellate</name>
    <name type="synonym">Zooxanthella microadriatica</name>
    <dbReference type="NCBI Taxonomy" id="2951"/>
    <lineage>
        <taxon>Eukaryota</taxon>
        <taxon>Sar</taxon>
        <taxon>Alveolata</taxon>
        <taxon>Dinophyceae</taxon>
        <taxon>Suessiales</taxon>
        <taxon>Symbiodiniaceae</taxon>
        <taxon>Symbiodinium</taxon>
    </lineage>
</organism>
<dbReference type="OrthoDB" id="447927at2759"/>
<feature type="transmembrane region" description="Helical" evidence="1">
    <location>
        <begin position="118"/>
        <end position="141"/>
    </location>
</feature>
<dbReference type="EMBL" id="LSRX01000139">
    <property type="protein sequence ID" value="OLQ07433.1"/>
    <property type="molecule type" value="Genomic_DNA"/>
</dbReference>
<keyword evidence="3" id="KW-1185">Reference proteome</keyword>
<keyword evidence="1" id="KW-0812">Transmembrane</keyword>
<keyword evidence="1" id="KW-0472">Membrane</keyword>
<proteinExistence type="predicted"/>
<reference evidence="2 3" key="1">
    <citation type="submission" date="2016-02" db="EMBL/GenBank/DDBJ databases">
        <title>Genome analysis of coral dinoflagellate symbionts highlights evolutionary adaptations to a symbiotic lifestyle.</title>
        <authorList>
            <person name="Aranda M."/>
            <person name="Li Y."/>
            <person name="Liew Y.J."/>
            <person name="Baumgarten S."/>
            <person name="Simakov O."/>
            <person name="Wilson M."/>
            <person name="Piel J."/>
            <person name="Ashoor H."/>
            <person name="Bougouffa S."/>
            <person name="Bajic V.B."/>
            <person name="Ryu T."/>
            <person name="Ravasi T."/>
            <person name="Bayer T."/>
            <person name="Micklem G."/>
            <person name="Kim H."/>
            <person name="Bhak J."/>
            <person name="Lajeunesse T.C."/>
            <person name="Voolstra C.R."/>
        </authorList>
    </citation>
    <scope>NUCLEOTIDE SEQUENCE [LARGE SCALE GENOMIC DNA]</scope>
    <source>
        <strain evidence="2 3">CCMP2467</strain>
    </source>
</reference>
<evidence type="ECO:0000313" key="3">
    <source>
        <dbReference type="Proteomes" id="UP000186817"/>
    </source>
</evidence>
<evidence type="ECO:0000256" key="1">
    <source>
        <dbReference type="SAM" id="Phobius"/>
    </source>
</evidence>
<dbReference type="AlphaFoldDB" id="A0A1Q9EJ04"/>
<feature type="transmembrane region" description="Helical" evidence="1">
    <location>
        <begin position="80"/>
        <end position="98"/>
    </location>
</feature>
<evidence type="ECO:0000313" key="2">
    <source>
        <dbReference type="EMBL" id="OLQ07433.1"/>
    </source>
</evidence>
<sequence length="142" mass="15990">MIFPRVRELKVKTQRFDERICISQSDEQLKGEALISLGAFLKCSDSMLVLWDPSYVGRLWCIFELAGFLHSRQRGMKPQLMIRPTVLGIAVHLILAQLNITNFAASFFFDLVGAGMEFWIGHFVGATAVMLVVIHIGCFVAQ</sequence>
<accession>A0A1Q9EJ04</accession>
<name>A0A1Q9EJ04_SYMMI</name>
<comment type="caution">
    <text evidence="2">The sequence shown here is derived from an EMBL/GenBank/DDBJ whole genome shotgun (WGS) entry which is preliminary data.</text>
</comment>
<keyword evidence="1" id="KW-1133">Transmembrane helix</keyword>
<dbReference type="Proteomes" id="UP000186817">
    <property type="component" value="Unassembled WGS sequence"/>
</dbReference>
<protein>
    <submittedName>
        <fullName evidence="2">Uncharacterized protein</fullName>
    </submittedName>
</protein>
<gene>
    <name evidence="2" type="ORF">AK812_SmicGene9179</name>
</gene>